<feature type="compositionally biased region" description="Polar residues" evidence="1">
    <location>
        <begin position="340"/>
        <end position="378"/>
    </location>
</feature>
<accession>A0A087T9N0</accession>
<reference evidence="2 3" key="1">
    <citation type="submission" date="2013-11" db="EMBL/GenBank/DDBJ databases">
        <title>Genome sequencing of Stegodyphus mimosarum.</title>
        <authorList>
            <person name="Bechsgaard J."/>
        </authorList>
    </citation>
    <scope>NUCLEOTIDE SEQUENCE [LARGE SCALE GENOMIC DNA]</scope>
</reference>
<feature type="compositionally biased region" description="Basic and acidic residues" evidence="1">
    <location>
        <begin position="17"/>
        <end position="57"/>
    </location>
</feature>
<feature type="region of interest" description="Disordered" evidence="1">
    <location>
        <begin position="129"/>
        <end position="148"/>
    </location>
</feature>
<dbReference type="EMBL" id="KK114173">
    <property type="protein sequence ID" value="KFM61819.1"/>
    <property type="molecule type" value="Genomic_DNA"/>
</dbReference>
<keyword evidence="3" id="KW-1185">Reference proteome</keyword>
<feature type="non-terminal residue" evidence="2">
    <location>
        <position position="378"/>
    </location>
</feature>
<dbReference type="AlphaFoldDB" id="A0A087T9N0"/>
<feature type="compositionally biased region" description="Low complexity" evidence="1">
    <location>
        <begin position="318"/>
        <end position="339"/>
    </location>
</feature>
<proteinExistence type="predicted"/>
<feature type="region of interest" description="Disordered" evidence="1">
    <location>
        <begin position="299"/>
        <end position="378"/>
    </location>
</feature>
<evidence type="ECO:0000256" key="1">
    <source>
        <dbReference type="SAM" id="MobiDB-lite"/>
    </source>
</evidence>
<feature type="region of interest" description="Disordered" evidence="1">
    <location>
        <begin position="1"/>
        <end position="57"/>
    </location>
</feature>
<protein>
    <submittedName>
        <fullName evidence="2">Uncharacterized protein</fullName>
    </submittedName>
</protein>
<evidence type="ECO:0000313" key="2">
    <source>
        <dbReference type="EMBL" id="KFM61819.1"/>
    </source>
</evidence>
<evidence type="ECO:0000313" key="3">
    <source>
        <dbReference type="Proteomes" id="UP000054359"/>
    </source>
</evidence>
<gene>
    <name evidence="2" type="ORF">X975_11875</name>
</gene>
<dbReference type="Proteomes" id="UP000054359">
    <property type="component" value="Unassembled WGS sequence"/>
</dbReference>
<feature type="compositionally biased region" description="Pro residues" evidence="1">
    <location>
        <begin position="308"/>
        <end position="317"/>
    </location>
</feature>
<sequence>MSPKRTRSDSATFGHWKPLDSEMRREKMYYPHPPEEKQLHFPKYPEEQRMPPLDDSRYEDRRLNVEKTNNASHSSEHKYDHIPWMADVEHLIQSSRNNPYSSSSQKKVDLNELEVANFIQRINERSSRTLGEHSYSGDSPKISYSGDSPKISYSGDSLKISYSGDSPKINNEKTKKETNPLAEFVKALYSLPSVQFLAIVKTKLETMSIETKEELKALTKLNEQIQAIILSRQLDELGPDVQRSVSEFLKSNPATAIPGWKDILNQIQRNNSTNLQNTFSAHQDVSNFDRSVGCVGDGRYSQSTLIPPKSPSLPPPETSSTYSLFGPSSSTSIPGLSLSEDQSNISSGFPTATRRSTLNDTSSGSYSHFQGFNSFVPG</sequence>
<organism evidence="2 3">
    <name type="scientific">Stegodyphus mimosarum</name>
    <name type="common">African social velvet spider</name>
    <dbReference type="NCBI Taxonomy" id="407821"/>
    <lineage>
        <taxon>Eukaryota</taxon>
        <taxon>Metazoa</taxon>
        <taxon>Ecdysozoa</taxon>
        <taxon>Arthropoda</taxon>
        <taxon>Chelicerata</taxon>
        <taxon>Arachnida</taxon>
        <taxon>Araneae</taxon>
        <taxon>Araneomorphae</taxon>
        <taxon>Entelegynae</taxon>
        <taxon>Eresoidea</taxon>
        <taxon>Eresidae</taxon>
        <taxon>Stegodyphus</taxon>
    </lineage>
</organism>
<name>A0A087T9N0_STEMI</name>